<dbReference type="Gene3D" id="3.80.10.10">
    <property type="entry name" value="Ribonuclease Inhibitor"/>
    <property type="match status" value="1"/>
</dbReference>
<dbReference type="EMBL" id="CAJVPP010001125">
    <property type="protein sequence ID" value="CAG8535753.1"/>
    <property type="molecule type" value="Genomic_DNA"/>
</dbReference>
<dbReference type="InterPro" id="IPR032675">
    <property type="entry name" value="LRR_dom_sf"/>
</dbReference>
<protein>
    <submittedName>
        <fullName evidence="2">1193_t:CDS:1</fullName>
    </submittedName>
</protein>
<evidence type="ECO:0000313" key="2">
    <source>
        <dbReference type="EMBL" id="CAG8535753.1"/>
    </source>
</evidence>
<comment type="caution">
    <text evidence="2">The sequence shown here is derived from an EMBL/GenBank/DDBJ whole genome shotgun (WGS) entry which is preliminary data.</text>
</comment>
<organism evidence="2 3">
    <name type="scientific">Funneliformis mosseae</name>
    <name type="common">Endomycorrhizal fungus</name>
    <name type="synonym">Glomus mosseae</name>
    <dbReference type="NCBI Taxonomy" id="27381"/>
    <lineage>
        <taxon>Eukaryota</taxon>
        <taxon>Fungi</taxon>
        <taxon>Fungi incertae sedis</taxon>
        <taxon>Mucoromycota</taxon>
        <taxon>Glomeromycotina</taxon>
        <taxon>Glomeromycetes</taxon>
        <taxon>Glomerales</taxon>
        <taxon>Glomeraceae</taxon>
        <taxon>Funneliformis</taxon>
    </lineage>
</organism>
<proteinExistence type="predicted"/>
<evidence type="ECO:0000256" key="1">
    <source>
        <dbReference type="SAM" id="MobiDB-lite"/>
    </source>
</evidence>
<feature type="compositionally biased region" description="Basic and acidic residues" evidence="1">
    <location>
        <begin position="1"/>
        <end position="21"/>
    </location>
</feature>
<feature type="region of interest" description="Disordered" evidence="1">
    <location>
        <begin position="1"/>
        <end position="31"/>
    </location>
</feature>
<keyword evidence="3" id="KW-1185">Reference proteome</keyword>
<accession>A0A9N9FH42</accession>
<dbReference type="Proteomes" id="UP000789375">
    <property type="component" value="Unassembled WGS sequence"/>
</dbReference>
<dbReference type="AlphaFoldDB" id="A0A9N9FH42"/>
<name>A0A9N9FH42_FUNMO</name>
<sequence length="606" mass="70595">MSRIFDPREDSMSAPIEKEETSPVDSATNTNTALTATTDATKISNQKQSSLEDKCPYPLTIDCLEEILSHLIDDKLTLFSCIMVNSLWLNLCIPFLWSNPFDNFLHQTNQSRLIRTYISCLPTQDKQRLLQYNLNNSSNNKKKFSTFMMQTQQFPIFNYNKRNLIMKPLSRISLNEEPLFFYPKYLKSLNYDKFDFAIKGYCLAYSHQNHGQYKRLVFELLKNLIFNNEMVCLRDLKIKFNHEIESPLHNTATTIMKTSINTFIKLTTLDLSYRYSSETDEMIIPQQISNICTHLSIHSTHIRHLTIYITQKWWGDEFRQQICDPIFKLIRSQKNLKYLSINEFWNNNKCQLNNKYDSVDRLDMGIEYSKQFYQILLQQTSNTLESLQFHDLTQFKLLLNILNHFKRPFSYRHFSINNHDGGNSIIIHSLISPIIISSNKSLESLSLSEVSRDILLTITNHCPNVSNLSLSLNSSLSPEFCALLMSLSKLQSLKINKPFCNISFTATDLINLANSLPTSLYYFNTDIFDNSKFLNYFLENCNVDLNLSILEVYQNVVDDAALIAVLNYKQKNGVRLREFRYSGMSIMFSTRIWESTKKILPDLVKV</sequence>
<reference evidence="2" key="1">
    <citation type="submission" date="2021-06" db="EMBL/GenBank/DDBJ databases">
        <authorList>
            <person name="Kallberg Y."/>
            <person name="Tangrot J."/>
            <person name="Rosling A."/>
        </authorList>
    </citation>
    <scope>NUCLEOTIDE SEQUENCE</scope>
    <source>
        <strain evidence="2">87-6 pot B 2015</strain>
    </source>
</reference>
<gene>
    <name evidence="2" type="ORF">FMOSSE_LOCUS5732</name>
</gene>
<evidence type="ECO:0000313" key="3">
    <source>
        <dbReference type="Proteomes" id="UP000789375"/>
    </source>
</evidence>